<dbReference type="PROSITE" id="PS50004">
    <property type="entry name" value="C2"/>
    <property type="match status" value="1"/>
</dbReference>
<dbReference type="InterPro" id="IPR035892">
    <property type="entry name" value="C2_domain_sf"/>
</dbReference>
<name>A0ABR2GTK1_9EUKA</name>
<protein>
    <recommendedName>
        <fullName evidence="1">C2 domain-containing protein</fullName>
    </recommendedName>
</protein>
<organism evidence="2 3">
    <name type="scientific">Tritrichomonas musculus</name>
    <dbReference type="NCBI Taxonomy" id="1915356"/>
    <lineage>
        <taxon>Eukaryota</taxon>
        <taxon>Metamonada</taxon>
        <taxon>Parabasalia</taxon>
        <taxon>Tritrichomonadida</taxon>
        <taxon>Tritrichomonadidae</taxon>
        <taxon>Tritrichomonas</taxon>
    </lineage>
</organism>
<gene>
    <name evidence="2" type="ORF">M9Y10_036680</name>
</gene>
<sequence>MIRIKIGNAANLPLNGQNVKTKLYFFSLSSLRFLNFTTQCTGNGVNACFDTDFYVPFFRCRYLSFTIYSSKFLKNDTFLGRVDIDFFKFLCDNSIESFFFSASYSIKHKFQITSCKSDSYLTLEFSFIPEKYNPISFEKIKSPFFHVYSTYSPPLPPKYSLNPELPVEIELFQAFPLTPTAEDRKNRIKNGIYFTLTKENSWDEIGSSTMNNIVPCPSGITQVHTFQTHLINNKTELFILNVSNYCGTVTLNFVGDEKGKNKSFPDGEYFVTKSSDDTELDRFYTIDIQVERNKKYVVPFFIYYMFPRLFGGKTINNFPILTVDKSTQFSEASFQTQLLSELLKINTNWNEYKFFRAIVIPSSQKVSLLKILNEFHLPSNMNLKLYVGGSAKNYQNNVTLSGYWTPFFIVFDSKSGRRCEDIEKSLVSPTNMRNCNPAVNYMEKQIYGFVWTFSVDLNLDSIDSNKMIVLCVKTGAKLENCSPPGSLTILDAHNGTLLLRKQITVNAGGSRFATFLRFMFSEDGWDIFPMFKFFPDVEKMNFYVDSLHRNNWNAAEQPAQISIGTDITELNALQ</sequence>
<feature type="domain" description="C2" evidence="1">
    <location>
        <begin position="1"/>
        <end position="99"/>
    </location>
</feature>
<comment type="caution">
    <text evidence="2">The sequence shown here is derived from an EMBL/GenBank/DDBJ whole genome shotgun (WGS) entry which is preliminary data.</text>
</comment>
<evidence type="ECO:0000259" key="1">
    <source>
        <dbReference type="PROSITE" id="PS50004"/>
    </source>
</evidence>
<reference evidence="2 3" key="1">
    <citation type="submission" date="2024-04" db="EMBL/GenBank/DDBJ databases">
        <title>Tritrichomonas musculus Genome.</title>
        <authorList>
            <person name="Alves-Ferreira E."/>
            <person name="Grigg M."/>
            <person name="Lorenzi H."/>
            <person name="Galac M."/>
        </authorList>
    </citation>
    <scope>NUCLEOTIDE SEQUENCE [LARGE SCALE GENOMIC DNA]</scope>
    <source>
        <strain evidence="2 3">EAF2021</strain>
    </source>
</reference>
<evidence type="ECO:0000313" key="2">
    <source>
        <dbReference type="EMBL" id="KAK8837250.1"/>
    </source>
</evidence>
<dbReference type="InterPro" id="IPR000008">
    <property type="entry name" value="C2_dom"/>
</dbReference>
<dbReference type="SUPFAM" id="SSF49562">
    <property type="entry name" value="C2 domain (Calcium/lipid-binding domain, CaLB)"/>
    <property type="match status" value="1"/>
</dbReference>
<dbReference type="Proteomes" id="UP001470230">
    <property type="component" value="Unassembled WGS sequence"/>
</dbReference>
<accession>A0ABR2GTK1</accession>
<proteinExistence type="predicted"/>
<keyword evidence="3" id="KW-1185">Reference proteome</keyword>
<evidence type="ECO:0000313" key="3">
    <source>
        <dbReference type="Proteomes" id="UP001470230"/>
    </source>
</evidence>
<dbReference type="EMBL" id="JAPFFF010000060">
    <property type="protein sequence ID" value="KAK8837250.1"/>
    <property type="molecule type" value="Genomic_DNA"/>
</dbReference>